<organism evidence="2">
    <name type="scientific">bioreactor metagenome</name>
    <dbReference type="NCBI Taxonomy" id="1076179"/>
    <lineage>
        <taxon>unclassified sequences</taxon>
        <taxon>metagenomes</taxon>
        <taxon>ecological metagenomes</taxon>
    </lineage>
</organism>
<gene>
    <name evidence="2" type="ORF">SDC9_92106</name>
</gene>
<name>A0A644ZWT0_9ZZZZ</name>
<evidence type="ECO:0000256" key="1">
    <source>
        <dbReference type="SAM" id="Phobius"/>
    </source>
</evidence>
<keyword evidence="1" id="KW-0472">Membrane</keyword>
<proteinExistence type="predicted"/>
<accession>A0A644ZWT0</accession>
<protein>
    <submittedName>
        <fullName evidence="2">Uncharacterized protein</fullName>
    </submittedName>
</protein>
<evidence type="ECO:0000313" key="2">
    <source>
        <dbReference type="EMBL" id="MPM45419.1"/>
    </source>
</evidence>
<dbReference type="EMBL" id="VSSQ01010868">
    <property type="protein sequence ID" value="MPM45419.1"/>
    <property type="molecule type" value="Genomic_DNA"/>
</dbReference>
<keyword evidence="1" id="KW-0812">Transmembrane</keyword>
<comment type="caution">
    <text evidence="2">The sequence shown here is derived from an EMBL/GenBank/DDBJ whole genome shotgun (WGS) entry which is preliminary data.</text>
</comment>
<keyword evidence="1" id="KW-1133">Transmembrane helix</keyword>
<reference evidence="2" key="1">
    <citation type="submission" date="2019-08" db="EMBL/GenBank/DDBJ databases">
        <authorList>
            <person name="Kucharzyk K."/>
            <person name="Murdoch R.W."/>
            <person name="Higgins S."/>
            <person name="Loffler F."/>
        </authorList>
    </citation>
    <scope>NUCLEOTIDE SEQUENCE</scope>
</reference>
<feature type="transmembrane region" description="Helical" evidence="1">
    <location>
        <begin position="31"/>
        <end position="55"/>
    </location>
</feature>
<sequence>MKDQIAYFKPIQEFNGCDYWIQKKEIGLMMFVLDLIFTQKTLFCAIFSIVVSNFVGEAEFFL</sequence>
<dbReference type="AlphaFoldDB" id="A0A644ZWT0"/>